<accession>A0ABW5WF03</accession>
<dbReference type="RefSeq" id="WP_377393048.1">
    <property type="nucleotide sequence ID" value="NZ_JBHSAN010000035.1"/>
</dbReference>
<protein>
    <submittedName>
        <fullName evidence="2">Uncharacterized protein</fullName>
    </submittedName>
</protein>
<proteinExistence type="predicted"/>
<gene>
    <name evidence="2" type="ORF">ACFS2C_20405</name>
</gene>
<keyword evidence="1" id="KW-0732">Signal</keyword>
<name>A0ABW5WF03_9PSEU</name>
<feature type="signal peptide" evidence="1">
    <location>
        <begin position="1"/>
        <end position="28"/>
    </location>
</feature>
<reference evidence="3" key="1">
    <citation type="journal article" date="2019" name="Int. J. Syst. Evol. Microbiol.">
        <title>The Global Catalogue of Microorganisms (GCM) 10K type strain sequencing project: providing services to taxonomists for standard genome sequencing and annotation.</title>
        <authorList>
            <consortium name="The Broad Institute Genomics Platform"/>
            <consortium name="The Broad Institute Genome Sequencing Center for Infectious Disease"/>
            <person name="Wu L."/>
            <person name="Ma J."/>
        </authorList>
    </citation>
    <scope>NUCLEOTIDE SEQUENCE [LARGE SCALE GENOMIC DNA]</scope>
    <source>
        <strain evidence="3">IBRC-M 10906</strain>
    </source>
</reference>
<dbReference type="EMBL" id="JBHUOF010000034">
    <property type="protein sequence ID" value="MFD2801756.1"/>
    <property type="molecule type" value="Genomic_DNA"/>
</dbReference>
<organism evidence="2 3">
    <name type="scientific">Prauserella oleivorans</name>
    <dbReference type="NCBI Taxonomy" id="1478153"/>
    <lineage>
        <taxon>Bacteria</taxon>
        <taxon>Bacillati</taxon>
        <taxon>Actinomycetota</taxon>
        <taxon>Actinomycetes</taxon>
        <taxon>Pseudonocardiales</taxon>
        <taxon>Pseudonocardiaceae</taxon>
        <taxon>Prauserella</taxon>
    </lineage>
</organism>
<dbReference type="Proteomes" id="UP001597478">
    <property type="component" value="Unassembled WGS sequence"/>
</dbReference>
<evidence type="ECO:0000313" key="3">
    <source>
        <dbReference type="Proteomes" id="UP001597478"/>
    </source>
</evidence>
<evidence type="ECO:0000256" key="1">
    <source>
        <dbReference type="SAM" id="SignalP"/>
    </source>
</evidence>
<keyword evidence="3" id="KW-1185">Reference proteome</keyword>
<sequence>MSKWIKRVTAVLPLAVAAPIVLAPAASAAQTCSSGPLNGGATKTVSVSADQVIWIKVSNHDFRGMLLSIRDKGRKKTLFKGVIAPGKSRTTKTDVFGERPIGYTIEFNVDSDASNNYTYQITSDRCY</sequence>
<evidence type="ECO:0000313" key="2">
    <source>
        <dbReference type="EMBL" id="MFD2801756.1"/>
    </source>
</evidence>
<comment type="caution">
    <text evidence="2">The sequence shown here is derived from an EMBL/GenBank/DDBJ whole genome shotgun (WGS) entry which is preliminary data.</text>
</comment>
<feature type="chain" id="PRO_5045458869" evidence="1">
    <location>
        <begin position="29"/>
        <end position="127"/>
    </location>
</feature>